<dbReference type="InterPro" id="IPR019594">
    <property type="entry name" value="Glu/Gly-bd"/>
</dbReference>
<evidence type="ECO:0000256" key="8">
    <source>
        <dbReference type="ARBA" id="ARBA00023180"/>
    </source>
</evidence>
<feature type="transmembrane region" description="Helical" evidence="11">
    <location>
        <begin position="12"/>
        <end position="31"/>
    </location>
</feature>
<keyword evidence="14" id="KW-1185">Reference proteome</keyword>
<evidence type="ECO:0000256" key="1">
    <source>
        <dbReference type="ARBA" id="ARBA00004141"/>
    </source>
</evidence>
<protein>
    <recommendedName>
        <fullName evidence="12">Ionotropic glutamate receptor C-terminal domain-containing protein</fullName>
    </recommendedName>
</protein>
<dbReference type="Gene3D" id="3.40.190.10">
    <property type="entry name" value="Periplasmic binding protein-like II"/>
    <property type="match status" value="3"/>
</dbReference>
<evidence type="ECO:0000256" key="3">
    <source>
        <dbReference type="ARBA" id="ARBA00022692"/>
    </source>
</evidence>
<keyword evidence="5" id="KW-0406">Ion transport</keyword>
<feature type="transmembrane region" description="Helical" evidence="11">
    <location>
        <begin position="167"/>
        <end position="189"/>
    </location>
</feature>
<feature type="transmembrane region" description="Helical" evidence="11">
    <location>
        <begin position="422"/>
        <end position="444"/>
    </location>
</feature>
<dbReference type="InterPro" id="IPR001320">
    <property type="entry name" value="Iontro_rcpt_C"/>
</dbReference>
<keyword evidence="6 11" id="KW-0472">Membrane</keyword>
<dbReference type="InterPro" id="IPR015683">
    <property type="entry name" value="Ionotropic_Glu_rcpt"/>
</dbReference>
<evidence type="ECO:0000256" key="2">
    <source>
        <dbReference type="ARBA" id="ARBA00022448"/>
    </source>
</evidence>
<organism evidence="13 14">
    <name type="scientific">Saponaria officinalis</name>
    <name type="common">Common soapwort</name>
    <name type="synonym">Lychnis saponaria</name>
    <dbReference type="NCBI Taxonomy" id="3572"/>
    <lineage>
        <taxon>Eukaryota</taxon>
        <taxon>Viridiplantae</taxon>
        <taxon>Streptophyta</taxon>
        <taxon>Embryophyta</taxon>
        <taxon>Tracheophyta</taxon>
        <taxon>Spermatophyta</taxon>
        <taxon>Magnoliopsida</taxon>
        <taxon>eudicotyledons</taxon>
        <taxon>Gunneridae</taxon>
        <taxon>Pentapetalae</taxon>
        <taxon>Caryophyllales</taxon>
        <taxon>Caryophyllaceae</taxon>
        <taxon>Caryophylleae</taxon>
        <taxon>Saponaria</taxon>
    </lineage>
</organism>
<evidence type="ECO:0000256" key="11">
    <source>
        <dbReference type="SAM" id="Phobius"/>
    </source>
</evidence>
<comment type="caution">
    <text evidence="13">The sequence shown here is derived from an EMBL/GenBank/DDBJ whole genome shotgun (WGS) entry which is preliminary data.</text>
</comment>
<keyword evidence="2" id="KW-0813">Transport</keyword>
<evidence type="ECO:0000256" key="5">
    <source>
        <dbReference type="ARBA" id="ARBA00023065"/>
    </source>
</evidence>
<keyword evidence="9" id="KW-1071">Ligand-gated ion channel</keyword>
<dbReference type="SMART" id="SM00079">
    <property type="entry name" value="PBPe"/>
    <property type="match status" value="1"/>
</dbReference>
<keyword evidence="8" id="KW-0325">Glycoprotein</keyword>
<dbReference type="GO" id="GO:0016020">
    <property type="term" value="C:membrane"/>
    <property type="evidence" value="ECO:0007669"/>
    <property type="project" value="UniProtKB-SubCell"/>
</dbReference>
<dbReference type="SUPFAM" id="SSF53850">
    <property type="entry name" value="Periplasmic binding protein-like II"/>
    <property type="match status" value="1"/>
</dbReference>
<gene>
    <name evidence="13" type="ORF">RND81_02G250200</name>
</gene>
<feature type="domain" description="Ionotropic glutamate receptor C-terminal" evidence="12">
    <location>
        <begin position="42"/>
        <end position="399"/>
    </location>
</feature>
<evidence type="ECO:0000256" key="10">
    <source>
        <dbReference type="ARBA" id="ARBA00023303"/>
    </source>
</evidence>
<evidence type="ECO:0000313" key="14">
    <source>
        <dbReference type="Proteomes" id="UP001443914"/>
    </source>
</evidence>
<dbReference type="PANTHER" id="PTHR18966">
    <property type="entry name" value="IONOTROPIC GLUTAMATE RECEPTOR"/>
    <property type="match status" value="1"/>
</dbReference>
<keyword evidence="7" id="KW-0675">Receptor</keyword>
<sequence>MKEFARKICHSTGSYIVVIILLTCVGCAFGQSSGGNQTRRLKIAVPVSTYREFVSISRDDTTGEQQFGGFSIEVFKAVVNTALANPPLYDFYAFAKPDGSFNGSFDTMLQAVFDQEYDGAVGDTTLRYYRTRWVDFTYPYSETGITMMVPTKRHPNNQVTGIRVIPLIKGLVSATLAFCFISALLFWFVEFKNDQKQRQLMTPPQSWTVNSPHPEHASKDNNYWQRETLRAIIHTRLVMVMWFLVLLFLTACYTASMSSLLTAQRQSAPVKTLDELIRTRANVGCQTGSFAFNVLKERGFSESQLHSYSSEQEMVEMLSKGSSPGGVVAVIDETPYLKVFLSKQCNSDYTLVPSINLHADGFGFAFQKGSSLVHDVSNGILKVMDSGQIATIQSQTIGDLEKCSQDDQTAASDLNVLDSDTLWILFAGAIGVALLVIILYVVYLGTPCDTLRRRLAYPCYLLPNQERQP</sequence>
<dbReference type="Proteomes" id="UP001443914">
    <property type="component" value="Unassembled WGS sequence"/>
</dbReference>
<accession>A0AAW1MX87</accession>
<evidence type="ECO:0000256" key="4">
    <source>
        <dbReference type="ARBA" id="ARBA00022989"/>
    </source>
</evidence>
<evidence type="ECO:0000259" key="12">
    <source>
        <dbReference type="SMART" id="SM00079"/>
    </source>
</evidence>
<evidence type="ECO:0000256" key="7">
    <source>
        <dbReference type="ARBA" id="ARBA00023170"/>
    </source>
</evidence>
<evidence type="ECO:0000313" key="13">
    <source>
        <dbReference type="EMBL" id="KAK9751208.1"/>
    </source>
</evidence>
<dbReference type="Pfam" id="PF10613">
    <property type="entry name" value="Lig_chan-Glu_bd"/>
    <property type="match status" value="1"/>
</dbReference>
<dbReference type="Pfam" id="PF00060">
    <property type="entry name" value="Lig_chan"/>
    <property type="match status" value="1"/>
</dbReference>
<feature type="transmembrane region" description="Helical" evidence="11">
    <location>
        <begin position="237"/>
        <end position="256"/>
    </location>
</feature>
<reference evidence="13" key="1">
    <citation type="submission" date="2024-03" db="EMBL/GenBank/DDBJ databases">
        <title>WGS assembly of Saponaria officinalis var. Norfolk2.</title>
        <authorList>
            <person name="Jenkins J."/>
            <person name="Shu S."/>
            <person name="Grimwood J."/>
            <person name="Barry K."/>
            <person name="Goodstein D."/>
            <person name="Schmutz J."/>
            <person name="Leebens-Mack J."/>
            <person name="Osbourn A."/>
        </authorList>
    </citation>
    <scope>NUCLEOTIDE SEQUENCE [LARGE SCALE GENOMIC DNA]</scope>
    <source>
        <strain evidence="13">JIC</strain>
    </source>
</reference>
<proteinExistence type="predicted"/>
<comment type="subcellular location">
    <subcellularLocation>
        <location evidence="1">Membrane</location>
        <topology evidence="1">Multi-pass membrane protein</topology>
    </subcellularLocation>
</comment>
<evidence type="ECO:0000256" key="9">
    <source>
        <dbReference type="ARBA" id="ARBA00023286"/>
    </source>
</evidence>
<keyword evidence="10" id="KW-0407">Ion channel</keyword>
<dbReference type="GO" id="GO:0015276">
    <property type="term" value="F:ligand-gated monoatomic ion channel activity"/>
    <property type="evidence" value="ECO:0007669"/>
    <property type="project" value="InterPro"/>
</dbReference>
<dbReference type="AlphaFoldDB" id="A0AAW1MX87"/>
<evidence type="ECO:0000256" key="6">
    <source>
        <dbReference type="ARBA" id="ARBA00023136"/>
    </source>
</evidence>
<name>A0AAW1MX87_SAPOF</name>
<keyword evidence="3 11" id="KW-0812">Transmembrane</keyword>
<keyword evidence="4 11" id="KW-1133">Transmembrane helix</keyword>
<dbReference type="EMBL" id="JBDFQZ010000002">
    <property type="protein sequence ID" value="KAK9751208.1"/>
    <property type="molecule type" value="Genomic_DNA"/>
</dbReference>